<feature type="region of interest" description="Disordered" evidence="1">
    <location>
        <begin position="30"/>
        <end position="68"/>
    </location>
</feature>
<dbReference type="Proteomes" id="UP001501576">
    <property type="component" value="Unassembled WGS sequence"/>
</dbReference>
<evidence type="ECO:0000313" key="3">
    <source>
        <dbReference type="Proteomes" id="UP001501576"/>
    </source>
</evidence>
<sequence length="140" mass="14648">MAVQLVHWAAAVVAPGSGGLFNRAVEMLDEGGQPGGGDLGDRCAERRRSERRHGDQGPVGSRGPLGHSNVSGAAVCVIVMILAVVADAGLEPMPAPRPPHNTDASRSLWPKSDRVVLDLGARRRPTERPAAPGNKEAPVR</sequence>
<organism evidence="2 3">
    <name type="scientific">Streptomyces mordarskii</name>
    <dbReference type="NCBI Taxonomy" id="1226758"/>
    <lineage>
        <taxon>Bacteria</taxon>
        <taxon>Bacillati</taxon>
        <taxon>Actinomycetota</taxon>
        <taxon>Actinomycetes</taxon>
        <taxon>Kitasatosporales</taxon>
        <taxon>Streptomycetaceae</taxon>
        <taxon>Streptomyces</taxon>
    </lineage>
</organism>
<feature type="compositionally biased region" description="Basic and acidic residues" evidence="1">
    <location>
        <begin position="39"/>
        <end position="55"/>
    </location>
</feature>
<gene>
    <name evidence="2" type="ORF">GCM10010390_13130</name>
</gene>
<reference evidence="2 3" key="1">
    <citation type="journal article" date="2019" name="Int. J. Syst. Evol. Microbiol.">
        <title>The Global Catalogue of Microorganisms (GCM) 10K type strain sequencing project: providing services to taxonomists for standard genome sequencing and annotation.</title>
        <authorList>
            <consortium name="The Broad Institute Genomics Platform"/>
            <consortium name="The Broad Institute Genome Sequencing Center for Infectious Disease"/>
            <person name="Wu L."/>
            <person name="Ma J."/>
        </authorList>
    </citation>
    <scope>NUCLEOTIDE SEQUENCE [LARGE SCALE GENOMIC DNA]</scope>
    <source>
        <strain evidence="2 3">JCM 5052</strain>
    </source>
</reference>
<proteinExistence type="predicted"/>
<evidence type="ECO:0000313" key="2">
    <source>
        <dbReference type="EMBL" id="GAA0511959.1"/>
    </source>
</evidence>
<dbReference type="EMBL" id="BAAABZ010000006">
    <property type="protein sequence ID" value="GAA0511959.1"/>
    <property type="molecule type" value="Genomic_DNA"/>
</dbReference>
<comment type="caution">
    <text evidence="2">The sequence shown here is derived from an EMBL/GenBank/DDBJ whole genome shotgun (WGS) entry which is preliminary data.</text>
</comment>
<keyword evidence="3" id="KW-1185">Reference proteome</keyword>
<accession>A0ABN1C550</accession>
<feature type="region of interest" description="Disordered" evidence="1">
    <location>
        <begin position="90"/>
        <end position="140"/>
    </location>
</feature>
<name>A0ABN1C550_9ACTN</name>
<feature type="compositionally biased region" description="Basic and acidic residues" evidence="1">
    <location>
        <begin position="111"/>
        <end position="127"/>
    </location>
</feature>
<evidence type="ECO:0000256" key="1">
    <source>
        <dbReference type="SAM" id="MobiDB-lite"/>
    </source>
</evidence>
<protein>
    <submittedName>
        <fullName evidence="2">Uncharacterized protein</fullName>
    </submittedName>
</protein>